<name>A0A1Z1M604_9FLOR</name>
<dbReference type="AlphaFoldDB" id="A0A1Z1M604"/>
<dbReference type="EMBL" id="MF101418">
    <property type="protein sequence ID" value="ARW61436.1"/>
    <property type="molecule type" value="Genomic_DNA"/>
</dbReference>
<reference evidence="1" key="1">
    <citation type="journal article" date="2017" name="J. Phycol.">
        <title>Analysis of chloroplast genomes and a supermatrix inform reclassification of the Rhodomelaceae (Rhodophyta).</title>
        <authorList>
            <person name="Diaz-Tapia P."/>
            <person name="Maggs C.A."/>
            <person name="West J.A."/>
            <person name="Verbruggen H."/>
        </authorList>
    </citation>
    <scope>NUCLEOTIDE SEQUENCE</scope>
    <source>
        <strain evidence="1">JW3535</strain>
    </source>
</reference>
<geneLocation type="chloroplast" evidence="1"/>
<sequence length="135" mass="16372">MNFFDKFLGRWTTKKNIFILQYNFKYTYEEQIKIIKKEDTDKLCSYTLQYNSNQFNLECSNYLFEKKKLLLSNKYDVQKINESLLKINCKLNNDICYTEYLHFINNNFNTSVGFIKKNRSYLAAIFTSYIKIYSK</sequence>
<proteinExistence type="predicted"/>
<organism evidence="1">
    <name type="scientific">Caloglossa intermedia</name>
    <dbReference type="NCBI Taxonomy" id="100879"/>
    <lineage>
        <taxon>Eukaryota</taxon>
        <taxon>Rhodophyta</taxon>
        <taxon>Florideophyceae</taxon>
        <taxon>Rhodymeniophycidae</taxon>
        <taxon>Ceramiales</taxon>
        <taxon>Delesseriaceae</taxon>
        <taxon>Caloglossa</taxon>
    </lineage>
</organism>
<accession>A0A1Z1M604</accession>
<dbReference type="GeneID" id="33354482"/>
<keyword evidence="1" id="KW-0150">Chloroplast</keyword>
<protein>
    <submittedName>
        <fullName evidence="1">Uncharacterized protein</fullName>
    </submittedName>
</protein>
<evidence type="ECO:0000313" key="1">
    <source>
        <dbReference type="EMBL" id="ARW61436.1"/>
    </source>
</evidence>
<dbReference type="RefSeq" id="YP_009392874.1">
    <property type="nucleotide sequence ID" value="NC_035265.1"/>
</dbReference>
<gene>
    <name evidence="1" type="primary">ycf58</name>
</gene>
<keyword evidence="1" id="KW-0934">Plastid</keyword>